<dbReference type="AlphaFoldDB" id="A0A0A8HCR1"/>
<dbReference type="Gene3D" id="2.10.109.10">
    <property type="entry name" value="Umud Fragment, subunit A"/>
    <property type="match status" value="1"/>
</dbReference>
<dbReference type="KEGG" id="csm:CSUB8521_0862"/>
<protein>
    <submittedName>
        <fullName evidence="5">Peptidase S24 LexA-like protein</fullName>
    </submittedName>
</protein>
<dbReference type="InterPro" id="IPR036286">
    <property type="entry name" value="LexA/Signal_pep-like_sf"/>
</dbReference>
<evidence type="ECO:0000259" key="4">
    <source>
        <dbReference type="Pfam" id="PF00717"/>
    </source>
</evidence>
<dbReference type="InterPro" id="IPR039418">
    <property type="entry name" value="LexA-like"/>
</dbReference>
<evidence type="ECO:0000313" key="5">
    <source>
        <dbReference type="EMBL" id="AJC90704.1"/>
    </source>
</evidence>
<dbReference type="InterPro" id="IPR015927">
    <property type="entry name" value="Peptidase_S24_S26A/B/C"/>
</dbReference>
<dbReference type="PANTHER" id="PTHR40661:SF1">
    <property type="entry name" value="HTH CRO_C1-TYPE DOMAIN-CONTAINING PROTEIN"/>
    <property type="match status" value="1"/>
</dbReference>
<evidence type="ECO:0000256" key="1">
    <source>
        <dbReference type="ARBA" id="ARBA00023015"/>
    </source>
</evidence>
<reference evidence="5 6" key="1">
    <citation type="journal article" date="2014" name="Genome Biol. Evol.">
        <title>Comparative Genomics of the Campylobacter lari Group.</title>
        <authorList>
            <person name="Miller W.G."/>
            <person name="Yee E."/>
            <person name="Chapman M.H."/>
            <person name="Smith T.P."/>
            <person name="Bono J.L."/>
            <person name="Huynh S."/>
            <person name="Parker C.T."/>
            <person name="Vandamme P."/>
            <person name="Luong K."/>
            <person name="Korlach J."/>
        </authorList>
    </citation>
    <scope>NUCLEOTIDE SEQUENCE [LARGE SCALE GENOMIC DNA]</scope>
    <source>
        <strain evidence="5 6">LMG 24374</strain>
    </source>
</reference>
<dbReference type="CDD" id="cd06529">
    <property type="entry name" value="S24_LexA-like"/>
    <property type="match status" value="1"/>
</dbReference>
<dbReference type="OrthoDB" id="5320637at2"/>
<evidence type="ECO:0000313" key="6">
    <source>
        <dbReference type="Proteomes" id="UP000031135"/>
    </source>
</evidence>
<dbReference type="RefSeq" id="WP_039663758.1">
    <property type="nucleotide sequence ID" value="NZ_CP007772.1"/>
</dbReference>
<evidence type="ECO:0000256" key="2">
    <source>
        <dbReference type="ARBA" id="ARBA00023125"/>
    </source>
</evidence>
<dbReference type="EMBL" id="CP007772">
    <property type="protein sequence ID" value="AJC90704.1"/>
    <property type="molecule type" value="Genomic_DNA"/>
</dbReference>
<dbReference type="InterPro" id="IPR010982">
    <property type="entry name" value="Lambda_DNA-bd_dom_sf"/>
</dbReference>
<keyword evidence="1" id="KW-0805">Transcription regulation</keyword>
<dbReference type="SUPFAM" id="SSF51306">
    <property type="entry name" value="LexA/Signal peptidase"/>
    <property type="match status" value="1"/>
</dbReference>
<keyword evidence="2" id="KW-0238">DNA-binding</keyword>
<feature type="domain" description="Peptidase S24/S26A/S26B/S26C" evidence="4">
    <location>
        <begin position="120"/>
        <end position="205"/>
    </location>
</feature>
<proteinExistence type="predicted"/>
<name>A0A0A8HCR1_9BACT</name>
<sequence length="211" mass="23865">MQMNEITDKLKFILQKEGIKNAKDSDVAKMLNINPDTFYSMKFRNSIPYKQILHFLNERNININAFFYEDSLESNIPSLDLNYNVLKYYDVNASMGGGALNDNVSFSEVIIDEKLSDFFGSKDCDIIPCIGDSMEPEIKDDSLCLVDKSKSFKEGGVFAVNTRDGLFIKQIFKSNKGGVYLHSFNLSYADVHYQNGDFLIVGKVVGTISRI</sequence>
<organism evidence="5 6">
    <name type="scientific">Campylobacter subantarcticus LMG 24374</name>
    <dbReference type="NCBI Taxonomy" id="1388751"/>
    <lineage>
        <taxon>Bacteria</taxon>
        <taxon>Pseudomonadati</taxon>
        <taxon>Campylobacterota</taxon>
        <taxon>Epsilonproteobacteria</taxon>
        <taxon>Campylobacterales</taxon>
        <taxon>Campylobacteraceae</taxon>
        <taxon>Campylobacter</taxon>
    </lineage>
</organism>
<evidence type="ECO:0000256" key="3">
    <source>
        <dbReference type="ARBA" id="ARBA00023163"/>
    </source>
</evidence>
<dbReference type="HOGENOM" id="CLU_066192_1_9_7"/>
<accession>A0A0A8HCR1</accession>
<dbReference type="Gene3D" id="1.10.260.40">
    <property type="entry name" value="lambda repressor-like DNA-binding domains"/>
    <property type="match status" value="1"/>
</dbReference>
<dbReference type="GO" id="GO:0003677">
    <property type="term" value="F:DNA binding"/>
    <property type="evidence" value="ECO:0007669"/>
    <property type="project" value="UniProtKB-KW"/>
</dbReference>
<dbReference type="Pfam" id="PF00717">
    <property type="entry name" value="Peptidase_S24"/>
    <property type="match status" value="1"/>
</dbReference>
<dbReference type="Proteomes" id="UP000031135">
    <property type="component" value="Chromosome"/>
</dbReference>
<keyword evidence="3" id="KW-0804">Transcription</keyword>
<dbReference type="PANTHER" id="PTHR40661">
    <property type="match status" value="1"/>
</dbReference>
<gene>
    <name evidence="5" type="ORF">CSUB8521_0862</name>
</gene>